<gene>
    <name evidence="1" type="ORF">LCGC14_1475860</name>
</gene>
<feature type="non-terminal residue" evidence="1">
    <location>
        <position position="58"/>
    </location>
</feature>
<evidence type="ECO:0000313" key="1">
    <source>
        <dbReference type="EMBL" id="KKM66972.1"/>
    </source>
</evidence>
<reference evidence="1" key="1">
    <citation type="journal article" date="2015" name="Nature">
        <title>Complex archaea that bridge the gap between prokaryotes and eukaryotes.</title>
        <authorList>
            <person name="Spang A."/>
            <person name="Saw J.H."/>
            <person name="Jorgensen S.L."/>
            <person name="Zaremba-Niedzwiedzka K."/>
            <person name="Martijn J."/>
            <person name="Lind A.E."/>
            <person name="van Eijk R."/>
            <person name="Schleper C."/>
            <person name="Guy L."/>
            <person name="Ettema T.J."/>
        </authorList>
    </citation>
    <scope>NUCLEOTIDE SEQUENCE</scope>
</reference>
<organism evidence="1">
    <name type="scientific">marine sediment metagenome</name>
    <dbReference type="NCBI Taxonomy" id="412755"/>
    <lineage>
        <taxon>unclassified sequences</taxon>
        <taxon>metagenomes</taxon>
        <taxon>ecological metagenomes</taxon>
    </lineage>
</organism>
<sequence length="58" mass="6904">MFSFINQCIELSNLLSFTKHNTLGIIFKNDKKGLNVKFFVEGKKIKIFSRERYHEHIT</sequence>
<proteinExistence type="predicted"/>
<dbReference type="AlphaFoldDB" id="A0A0F9MCQ0"/>
<accession>A0A0F9MCQ0</accession>
<protein>
    <submittedName>
        <fullName evidence="1">Uncharacterized protein</fullName>
    </submittedName>
</protein>
<dbReference type="EMBL" id="LAZR01010431">
    <property type="protein sequence ID" value="KKM66972.1"/>
    <property type="molecule type" value="Genomic_DNA"/>
</dbReference>
<name>A0A0F9MCQ0_9ZZZZ</name>
<comment type="caution">
    <text evidence="1">The sequence shown here is derived from an EMBL/GenBank/DDBJ whole genome shotgun (WGS) entry which is preliminary data.</text>
</comment>